<proteinExistence type="predicted"/>
<reference evidence="3 4" key="1">
    <citation type="journal article" date="2018" name="Mol. Biol. Evol.">
        <title>Broad Genomic Sampling Reveals a Smut Pathogenic Ancestry of the Fungal Clade Ustilaginomycotina.</title>
        <authorList>
            <person name="Kijpornyongpan T."/>
            <person name="Mondo S.J."/>
            <person name="Barry K."/>
            <person name="Sandor L."/>
            <person name="Lee J."/>
            <person name="Lipzen A."/>
            <person name="Pangilinan J."/>
            <person name="LaButti K."/>
            <person name="Hainaut M."/>
            <person name="Henrissat B."/>
            <person name="Grigoriev I.V."/>
            <person name="Spatafora J.W."/>
            <person name="Aime M.C."/>
        </authorList>
    </citation>
    <scope>NUCLEOTIDE SEQUENCE [LARGE SCALE GENOMIC DNA]</scope>
    <source>
        <strain evidence="3 4">MCA 5214</strain>
    </source>
</reference>
<feature type="compositionally biased region" description="Basic and acidic residues" evidence="1">
    <location>
        <begin position="398"/>
        <end position="407"/>
    </location>
</feature>
<evidence type="ECO:0000256" key="1">
    <source>
        <dbReference type="SAM" id="MobiDB-lite"/>
    </source>
</evidence>
<dbReference type="SUPFAM" id="SSF46565">
    <property type="entry name" value="Chaperone J-domain"/>
    <property type="match status" value="1"/>
</dbReference>
<feature type="domain" description="J" evidence="2">
    <location>
        <begin position="105"/>
        <end position="170"/>
    </location>
</feature>
<feature type="compositionally biased region" description="Basic residues" evidence="1">
    <location>
        <begin position="31"/>
        <end position="40"/>
    </location>
</feature>
<dbReference type="InterPro" id="IPR052763">
    <property type="entry name" value="DnaJ_C4"/>
</dbReference>
<dbReference type="RefSeq" id="XP_025364627.1">
    <property type="nucleotide sequence ID" value="XM_025509463.1"/>
</dbReference>
<feature type="compositionally biased region" description="Acidic residues" evidence="1">
    <location>
        <begin position="340"/>
        <end position="355"/>
    </location>
</feature>
<dbReference type="Pfam" id="PF00226">
    <property type="entry name" value="DnaJ"/>
    <property type="match status" value="1"/>
</dbReference>
<feature type="compositionally biased region" description="Polar residues" evidence="1">
    <location>
        <begin position="329"/>
        <end position="338"/>
    </location>
</feature>
<dbReference type="PRINTS" id="PR00625">
    <property type="entry name" value="JDOMAIN"/>
</dbReference>
<name>A0A316V3J5_9BASI</name>
<dbReference type="OrthoDB" id="259708at2759"/>
<feature type="compositionally biased region" description="Low complexity" evidence="1">
    <location>
        <begin position="13"/>
        <end position="22"/>
    </location>
</feature>
<dbReference type="AlphaFoldDB" id="A0A316V3J5"/>
<feature type="region of interest" description="Disordered" evidence="1">
    <location>
        <begin position="1"/>
        <end position="82"/>
    </location>
</feature>
<dbReference type="InterPro" id="IPR036869">
    <property type="entry name" value="J_dom_sf"/>
</dbReference>
<dbReference type="CDD" id="cd06257">
    <property type="entry name" value="DnaJ"/>
    <property type="match status" value="1"/>
</dbReference>
<dbReference type="Gene3D" id="1.10.287.110">
    <property type="entry name" value="DnaJ domain"/>
    <property type="match status" value="1"/>
</dbReference>
<dbReference type="EMBL" id="KZ819662">
    <property type="protein sequence ID" value="PWN30015.1"/>
    <property type="molecule type" value="Genomic_DNA"/>
</dbReference>
<protein>
    <submittedName>
        <fullName evidence="3">DnaJ-domain-containing protein</fullName>
    </submittedName>
</protein>
<dbReference type="InterPro" id="IPR001623">
    <property type="entry name" value="DnaJ_domain"/>
</dbReference>
<accession>A0A316V3J5</accession>
<dbReference type="PROSITE" id="PS50076">
    <property type="entry name" value="DNAJ_2"/>
    <property type="match status" value="1"/>
</dbReference>
<evidence type="ECO:0000313" key="4">
    <source>
        <dbReference type="Proteomes" id="UP000245884"/>
    </source>
</evidence>
<evidence type="ECO:0000259" key="2">
    <source>
        <dbReference type="PROSITE" id="PS50076"/>
    </source>
</evidence>
<gene>
    <name evidence="3" type="ORF">BDZ90DRAFT_2836</name>
</gene>
<keyword evidence="4" id="KW-1185">Reference proteome</keyword>
<dbReference type="PANTHER" id="PTHR44825:SF1">
    <property type="entry name" value="DNAJ HOMOLOG SUBFAMILY C MEMBER 4"/>
    <property type="match status" value="1"/>
</dbReference>
<feature type="compositionally biased region" description="Basic residues" evidence="1">
    <location>
        <begin position="408"/>
        <end position="428"/>
    </location>
</feature>
<dbReference type="GeneID" id="37031286"/>
<organism evidence="3 4">
    <name type="scientific">Jaminaea rosea</name>
    <dbReference type="NCBI Taxonomy" id="1569628"/>
    <lineage>
        <taxon>Eukaryota</taxon>
        <taxon>Fungi</taxon>
        <taxon>Dikarya</taxon>
        <taxon>Basidiomycota</taxon>
        <taxon>Ustilaginomycotina</taxon>
        <taxon>Exobasidiomycetes</taxon>
        <taxon>Microstromatales</taxon>
        <taxon>Microstromatales incertae sedis</taxon>
        <taxon>Jaminaea</taxon>
    </lineage>
</organism>
<dbReference type="Proteomes" id="UP000245884">
    <property type="component" value="Unassembled WGS sequence"/>
</dbReference>
<dbReference type="SMART" id="SM00271">
    <property type="entry name" value="DnaJ"/>
    <property type="match status" value="1"/>
</dbReference>
<sequence length="493" mass="53616">MFVASNLYRYATGGPSSSSPAAHEPDPLNSRVKRHPKRNNSQRTANGPGTRPRKASNLSPADVAAASLDPPPSYASVASGSTQAEKQQANEAKIAIISQLLREEDLYKLLGVKRNAKQDEIRRGFLNRSRSCHPDKFPNYAPATSAFQKVSFAYETLSKPSSRRMYDVSGRTDFAAAMNTGSDSSEGGTAAGGGLAGDDTLNSVLYSVFCEFMEGDFEMIRVLVNALNDSGNSSNNSTSQLGEDAIDSIEAAFTRLREIMLAGKRYLSIIRFELIRLYEIQHSLRQLSYFNITGRLKLTLQLARVTINIPLAIDTAMKTPNARDGAVPSNGQGSNGTPQDYEEDDSSSSDEEEEDGATRSRRQRGRPDRTRAAASSDDFGVAPEDDDDEAGSDSNEWSETRAEEQARQRRKAKRARRRAARRERRAKLRNGSSSGTSHEEAQSGDVPQNAALQRRGLLPNSAVGLLKGVVRVLEASEAWVPGSTSNSARGSDD</sequence>
<dbReference type="PANTHER" id="PTHR44825">
    <property type="match status" value="1"/>
</dbReference>
<dbReference type="STRING" id="1569628.A0A316V3J5"/>
<feature type="region of interest" description="Disordered" evidence="1">
    <location>
        <begin position="320"/>
        <end position="453"/>
    </location>
</feature>
<evidence type="ECO:0000313" key="3">
    <source>
        <dbReference type="EMBL" id="PWN30015.1"/>
    </source>
</evidence>